<accession>A0A0F9UFC0</accession>
<organism evidence="1">
    <name type="scientific">marine sediment metagenome</name>
    <dbReference type="NCBI Taxonomy" id="412755"/>
    <lineage>
        <taxon>unclassified sequences</taxon>
        <taxon>metagenomes</taxon>
        <taxon>ecological metagenomes</taxon>
    </lineage>
</organism>
<sequence>MKLSKIVTASLISSVSAYGWAIEPQSIDLRGFQFTPTLQLSHGYDDNYRGLPDSQFSSQITTLEPSFLLAAETRNSAYELEYSVESEYFHSDDDASNTDHSLTLKSALIATDRHRFRWNVGYHRIEDTVNNFDRGDDELIDIERDDFRNNKYSSAVAGVGYTFGARTAMNQLDFGANYEQRRYHNSDDINEDQERDSAGVTGTWFHRLGARTRTIAELRHTQHDYVDDMFERDGTNSAALVGATWEATAKTRGSLRVGAERKNFDSNERTDYTSPMWEAEIAYLPRTYSIFKLNARRAFDEGEDAAATVERMTTVLSWEHEWTSRISTELEYLFSDRDYKDREELPLGDREDELTAYGIGVNYALDRWVDLTLGYRRSENDSTLRNNTYDRNVYLLSVNLSL</sequence>
<dbReference type="InterPro" id="IPR018759">
    <property type="entry name" value="BBP2_2"/>
</dbReference>
<dbReference type="SUPFAM" id="SSF56935">
    <property type="entry name" value="Porins"/>
    <property type="match status" value="1"/>
</dbReference>
<evidence type="ECO:0000313" key="1">
    <source>
        <dbReference type="EMBL" id="KKN91900.1"/>
    </source>
</evidence>
<comment type="caution">
    <text evidence="1">The sequence shown here is derived from an EMBL/GenBank/DDBJ whole genome shotgun (WGS) entry which is preliminary data.</text>
</comment>
<reference evidence="1" key="1">
    <citation type="journal article" date="2015" name="Nature">
        <title>Complex archaea that bridge the gap between prokaryotes and eukaryotes.</title>
        <authorList>
            <person name="Spang A."/>
            <person name="Saw J.H."/>
            <person name="Jorgensen S.L."/>
            <person name="Zaremba-Niedzwiedzka K."/>
            <person name="Martijn J."/>
            <person name="Lind A.E."/>
            <person name="van Eijk R."/>
            <person name="Schleper C."/>
            <person name="Guy L."/>
            <person name="Ettema T.J."/>
        </authorList>
    </citation>
    <scope>NUCLEOTIDE SEQUENCE</scope>
</reference>
<evidence type="ECO:0008006" key="2">
    <source>
        <dbReference type="Google" id="ProtNLM"/>
    </source>
</evidence>
<dbReference type="EMBL" id="LAZR01000099">
    <property type="protein sequence ID" value="KKN91900.1"/>
    <property type="molecule type" value="Genomic_DNA"/>
</dbReference>
<proteinExistence type="predicted"/>
<dbReference type="AlphaFoldDB" id="A0A0F9UFC0"/>
<dbReference type="Pfam" id="PF10082">
    <property type="entry name" value="BBP2_2"/>
    <property type="match status" value="1"/>
</dbReference>
<name>A0A0F9UFC0_9ZZZZ</name>
<gene>
    <name evidence="1" type="ORF">LCGC14_0213750</name>
</gene>
<protein>
    <recommendedName>
        <fullName evidence="2">Outer membrane protein beta-barrel domain-containing protein</fullName>
    </recommendedName>
</protein>